<dbReference type="AlphaFoldDB" id="A0ABD3NFY8"/>
<dbReference type="InterPro" id="IPR013584">
    <property type="entry name" value="RAP"/>
</dbReference>
<dbReference type="Pfam" id="PF08373">
    <property type="entry name" value="RAP"/>
    <property type="match status" value="1"/>
</dbReference>
<dbReference type="Proteomes" id="UP001530400">
    <property type="component" value="Unassembled WGS sequence"/>
</dbReference>
<comment type="caution">
    <text evidence="2">The sequence shown here is derived from an EMBL/GenBank/DDBJ whole genome shotgun (WGS) entry which is preliminary data.</text>
</comment>
<proteinExistence type="predicted"/>
<dbReference type="EMBL" id="JALLPJ020001178">
    <property type="protein sequence ID" value="KAL3774792.1"/>
    <property type="molecule type" value="Genomic_DNA"/>
</dbReference>
<evidence type="ECO:0000313" key="2">
    <source>
        <dbReference type="EMBL" id="KAL3774792.1"/>
    </source>
</evidence>
<name>A0ABD3NFY8_9STRA</name>
<evidence type="ECO:0000259" key="1">
    <source>
        <dbReference type="PROSITE" id="PS51286"/>
    </source>
</evidence>
<dbReference type="PROSITE" id="PS51286">
    <property type="entry name" value="RAP"/>
    <property type="match status" value="1"/>
</dbReference>
<reference evidence="2 3" key="1">
    <citation type="submission" date="2024-10" db="EMBL/GenBank/DDBJ databases">
        <title>Updated reference genomes for cyclostephanoid diatoms.</title>
        <authorList>
            <person name="Roberts W.R."/>
            <person name="Alverson A.J."/>
        </authorList>
    </citation>
    <scope>NUCLEOTIDE SEQUENCE [LARGE SCALE GENOMIC DNA]</scope>
    <source>
        <strain evidence="2 3">AJA010-31</strain>
    </source>
</reference>
<organism evidence="2 3">
    <name type="scientific">Cyclotella atomus</name>
    <dbReference type="NCBI Taxonomy" id="382360"/>
    <lineage>
        <taxon>Eukaryota</taxon>
        <taxon>Sar</taxon>
        <taxon>Stramenopiles</taxon>
        <taxon>Ochrophyta</taxon>
        <taxon>Bacillariophyta</taxon>
        <taxon>Coscinodiscophyceae</taxon>
        <taxon>Thalassiosirophycidae</taxon>
        <taxon>Stephanodiscales</taxon>
        <taxon>Stephanodiscaceae</taxon>
        <taxon>Cyclotella</taxon>
    </lineage>
</organism>
<accession>A0ABD3NFY8</accession>
<evidence type="ECO:0000313" key="3">
    <source>
        <dbReference type="Proteomes" id="UP001530400"/>
    </source>
</evidence>
<keyword evidence="3" id="KW-1185">Reference proteome</keyword>
<protein>
    <recommendedName>
        <fullName evidence="1">RAP domain-containing protein</fullName>
    </recommendedName>
</protein>
<feature type="domain" description="RAP" evidence="1">
    <location>
        <begin position="293"/>
        <end position="351"/>
    </location>
</feature>
<dbReference type="InterPro" id="IPR050870">
    <property type="entry name" value="FAST_kinase"/>
</dbReference>
<sequence>MTKFEPRSLSNLAYAFALVGYNPNLPHNTLLEKVADASIICSKRFNEKDVSNMVWAYATLKILQPKLFQSLGDHSGVFKRVGDYVASDILNSYKPQEFSSIVWAFSTAGVQHPDLFDKVGHHTVAMDNLKSFTPQNLENTVWAYATANELRPALFEKIAIDVANRQKFLSFNGQDLANIAWAYTVANADAPMLFNDFFTKTVLERCHGFLDDHLTQLYQWHLWQTKELSHAGLPDNLRDRCLKAFTESNTTTSCLHMDVVSELKSMNLNSVEEHPTPSGYSIDALVKVDGRIIGIEVDGPTHFINRNPIATTMLKHRQITSIDKIPLVSVPYWEWDKLGTDHDKKQQYLQVLLGMSDQSKK</sequence>
<gene>
    <name evidence="2" type="ORF">ACHAWO_012692</name>
</gene>
<dbReference type="PANTHER" id="PTHR21228:SF40">
    <property type="entry name" value="LD45607P"/>
    <property type="match status" value="1"/>
</dbReference>
<dbReference type="PANTHER" id="PTHR21228">
    <property type="entry name" value="FAST LEU-RICH DOMAIN-CONTAINING"/>
    <property type="match status" value="1"/>
</dbReference>